<evidence type="ECO:0000256" key="8">
    <source>
        <dbReference type="ARBA" id="ARBA00034120"/>
    </source>
</evidence>
<dbReference type="SUPFAM" id="SSF56672">
    <property type="entry name" value="DNA/RNA polymerases"/>
    <property type="match status" value="1"/>
</dbReference>
<dbReference type="Pfam" id="PF00078">
    <property type="entry name" value="RVT_1"/>
    <property type="match status" value="1"/>
</dbReference>
<evidence type="ECO:0000256" key="3">
    <source>
        <dbReference type="ARBA" id="ARBA00022695"/>
    </source>
</evidence>
<evidence type="ECO:0000256" key="7">
    <source>
        <dbReference type="ARBA" id="ARBA00023118"/>
    </source>
</evidence>
<dbReference type="InterPro" id="IPR043502">
    <property type="entry name" value="DNA/RNA_pol_sf"/>
</dbReference>
<dbReference type="PRINTS" id="PR00866">
    <property type="entry name" value="RNADNAPOLMS"/>
</dbReference>
<gene>
    <name evidence="11" type="ORF">AAEO56_00860</name>
</gene>
<dbReference type="PROSITE" id="PS50878">
    <property type="entry name" value="RT_POL"/>
    <property type="match status" value="1"/>
</dbReference>
<dbReference type="InterPro" id="IPR000477">
    <property type="entry name" value="RT_dom"/>
</dbReference>
<dbReference type="GO" id="GO:0003964">
    <property type="term" value="F:RNA-directed DNA polymerase activity"/>
    <property type="evidence" value="ECO:0007669"/>
    <property type="project" value="UniProtKB-KW"/>
</dbReference>
<accession>A0ABU9HRK9</accession>
<dbReference type="Proteomes" id="UP001464555">
    <property type="component" value="Unassembled WGS sequence"/>
</dbReference>
<keyword evidence="7" id="KW-0051">Antiviral defense</keyword>
<dbReference type="Gene3D" id="3.30.70.270">
    <property type="match status" value="1"/>
</dbReference>
<evidence type="ECO:0000313" key="11">
    <source>
        <dbReference type="EMBL" id="MEL1242794.1"/>
    </source>
</evidence>
<dbReference type="EC" id="2.7.7.49" evidence="1"/>
<comment type="similarity">
    <text evidence="8">Belongs to the bacterial reverse transcriptase family.</text>
</comment>
<dbReference type="PANTHER" id="PTHR34047:SF7">
    <property type="entry name" value="RNA-DIRECTED DNA POLYMERASE"/>
    <property type="match status" value="1"/>
</dbReference>
<evidence type="ECO:0000256" key="5">
    <source>
        <dbReference type="ARBA" id="ARBA00022842"/>
    </source>
</evidence>
<dbReference type="InterPro" id="IPR051083">
    <property type="entry name" value="GrpII_Intron_Splice-Mob/Def"/>
</dbReference>
<dbReference type="InterPro" id="IPR043128">
    <property type="entry name" value="Rev_trsase/Diguanyl_cyclase"/>
</dbReference>
<keyword evidence="4" id="KW-0479">Metal-binding</keyword>
<evidence type="ECO:0000259" key="10">
    <source>
        <dbReference type="PROSITE" id="PS50878"/>
    </source>
</evidence>
<keyword evidence="5" id="KW-0460">Magnesium</keyword>
<evidence type="ECO:0000256" key="4">
    <source>
        <dbReference type="ARBA" id="ARBA00022723"/>
    </source>
</evidence>
<dbReference type="InterPro" id="IPR000123">
    <property type="entry name" value="Reverse_transcriptase_msDNA"/>
</dbReference>
<keyword evidence="2 11" id="KW-0808">Transferase</keyword>
<feature type="domain" description="Reverse transcriptase" evidence="10">
    <location>
        <begin position="1"/>
        <end position="231"/>
    </location>
</feature>
<name>A0ABU9HRK9_9FLAO</name>
<keyword evidence="12" id="KW-1185">Reference proteome</keyword>
<keyword evidence="6 11" id="KW-0695">RNA-directed DNA polymerase</keyword>
<evidence type="ECO:0000256" key="2">
    <source>
        <dbReference type="ARBA" id="ARBA00022679"/>
    </source>
</evidence>
<evidence type="ECO:0000256" key="9">
    <source>
        <dbReference type="ARBA" id="ARBA00048173"/>
    </source>
</evidence>
<reference evidence="11 12" key="1">
    <citation type="submission" date="2024-04" db="EMBL/GenBank/DDBJ databases">
        <title>Flavobacterium sp. DGU11 16S ribosomal RNA gene Genome sequencing and assembly.</title>
        <authorList>
            <person name="Park S."/>
        </authorList>
    </citation>
    <scope>NUCLEOTIDE SEQUENCE [LARGE SCALE GENOMIC DNA]</scope>
    <source>
        <strain evidence="11 12">DGU11</strain>
    </source>
</reference>
<dbReference type="EMBL" id="JBBYHR010000001">
    <property type="protein sequence ID" value="MEL1242794.1"/>
    <property type="molecule type" value="Genomic_DNA"/>
</dbReference>
<comment type="caution">
    <text evidence="11">The sequence shown here is derived from an EMBL/GenBank/DDBJ whole genome shotgun (WGS) entry which is preliminary data.</text>
</comment>
<evidence type="ECO:0000313" key="12">
    <source>
        <dbReference type="Proteomes" id="UP001464555"/>
    </source>
</evidence>
<sequence>MDLEQLKVLIDNEYVINDYCSGKALLKLDNTILDIDRFCIPKRQKELGYRIIYKPMAESLINCLKILNTHLNQVYRPSVSANGFVKGRGIKSNAEKHLAKKYILGIDIRNFFETITDGMIVETLEQHGFDSTIALSISKIVTINGFLVQGFHTSPTLANMIFNKLDLIFEQLDDNITYSRYADDLTFSSDAEIKLLPEIIKIIEEAGFSINERKSKIMKRGQNQYVTGLTVFDNQYPRIAKRIKKKLRLEVYYINKYGLRNHTLKKFNVNWRDFFGDPVVRKKIESAENDIHDYIYGWLVFINGIEPKFAEKCFALLRTKKIDTN</sequence>
<protein>
    <recommendedName>
        <fullName evidence="1">RNA-directed DNA polymerase</fullName>
        <ecNumber evidence="1">2.7.7.49</ecNumber>
    </recommendedName>
</protein>
<evidence type="ECO:0000256" key="1">
    <source>
        <dbReference type="ARBA" id="ARBA00012493"/>
    </source>
</evidence>
<evidence type="ECO:0000256" key="6">
    <source>
        <dbReference type="ARBA" id="ARBA00022918"/>
    </source>
</evidence>
<dbReference type="RefSeq" id="WP_341695119.1">
    <property type="nucleotide sequence ID" value="NZ_JBBYHR010000001.1"/>
</dbReference>
<proteinExistence type="inferred from homology"/>
<dbReference type="PANTHER" id="PTHR34047">
    <property type="entry name" value="NUCLEAR INTRON MATURASE 1, MITOCHONDRIAL-RELATED"/>
    <property type="match status" value="1"/>
</dbReference>
<keyword evidence="3 11" id="KW-0548">Nucleotidyltransferase</keyword>
<organism evidence="11 12">
    <name type="scientific">Flavobacterium arundinis</name>
    <dbReference type="NCBI Taxonomy" id="3139143"/>
    <lineage>
        <taxon>Bacteria</taxon>
        <taxon>Pseudomonadati</taxon>
        <taxon>Bacteroidota</taxon>
        <taxon>Flavobacteriia</taxon>
        <taxon>Flavobacteriales</taxon>
        <taxon>Flavobacteriaceae</taxon>
        <taxon>Flavobacterium</taxon>
    </lineage>
</organism>
<dbReference type="CDD" id="cd03487">
    <property type="entry name" value="RT_Bac_retron_II"/>
    <property type="match status" value="1"/>
</dbReference>
<comment type="catalytic activity">
    <reaction evidence="9">
        <text>DNA(n) + a 2'-deoxyribonucleoside 5'-triphosphate = DNA(n+1) + diphosphate</text>
        <dbReference type="Rhea" id="RHEA:22508"/>
        <dbReference type="Rhea" id="RHEA-COMP:17339"/>
        <dbReference type="Rhea" id="RHEA-COMP:17340"/>
        <dbReference type="ChEBI" id="CHEBI:33019"/>
        <dbReference type="ChEBI" id="CHEBI:61560"/>
        <dbReference type="ChEBI" id="CHEBI:173112"/>
        <dbReference type="EC" id="2.7.7.49"/>
    </reaction>
</comment>